<protein>
    <recommendedName>
        <fullName evidence="3">Xylosidase/arabinosidase</fullName>
    </recommendedName>
</protein>
<dbReference type="Proteomes" id="UP000676194">
    <property type="component" value="Chromosome"/>
</dbReference>
<dbReference type="EMBL" id="CP074694">
    <property type="protein sequence ID" value="QVL34207.1"/>
    <property type="molecule type" value="Genomic_DNA"/>
</dbReference>
<keyword evidence="2" id="KW-1185">Reference proteome</keyword>
<evidence type="ECO:0008006" key="3">
    <source>
        <dbReference type="Google" id="ProtNLM"/>
    </source>
</evidence>
<sequence length="347" mass="40222">MSEYSEAEKYPASGFTQPDGKPAYLFSSDNHLTVQRHFNWMRDYGIDGVWLQHFVVDLPGGPSQDRYPSRMRVIDHVREAAKKTGRVWALAYDISGSSEDRIYQTIATDWKKMVDDKIIQDPNYIHEGGLPVVQIWGFYHQQKSTPMSAQLANKLIEFFQTPSPYSAFLVAGGDWNWRKNPDKEWRQFLARFRGYSPWNVGNYSIDTNKVTHASMGYWEEDFKECQQRGTLWIPVIYPGFSWDNLRQQKPGTSTLARREGRFLWEQFYELARLKADSVCVAMFDEVDEGTAIFKVSDTPPKEAHFQNLEGLPSDWYLRLVGEGTKMLRGQRPLSAELPFPIPKKPLR</sequence>
<reference evidence="1" key="1">
    <citation type="submission" date="2021-05" db="EMBL/GenBank/DDBJ databases">
        <title>Complete genome sequence of the cellulolytic planctomycete Telmatocola sphagniphila SP2T and characterization of the first cellulase from planctomycetes.</title>
        <authorList>
            <person name="Rakitin A.L."/>
            <person name="Beletsky A.V."/>
            <person name="Naumoff D.G."/>
            <person name="Kulichevskaya I.S."/>
            <person name="Mardanov A.V."/>
            <person name="Ravin N.V."/>
            <person name="Dedysh S.N."/>
        </authorList>
    </citation>
    <scope>NUCLEOTIDE SEQUENCE</scope>
    <source>
        <strain evidence="1">SP2T</strain>
    </source>
</reference>
<name>A0A8E6EWW1_9BACT</name>
<evidence type="ECO:0000313" key="2">
    <source>
        <dbReference type="Proteomes" id="UP000676194"/>
    </source>
</evidence>
<proteinExistence type="predicted"/>
<evidence type="ECO:0000313" key="1">
    <source>
        <dbReference type="EMBL" id="QVL34207.1"/>
    </source>
</evidence>
<dbReference type="RefSeq" id="WP_213499179.1">
    <property type="nucleotide sequence ID" value="NZ_CP074694.1"/>
</dbReference>
<gene>
    <name evidence="1" type="ORF">KIH39_09955</name>
</gene>
<accession>A0A8E6EWW1</accession>
<dbReference type="AlphaFoldDB" id="A0A8E6EWW1"/>
<organism evidence="1 2">
    <name type="scientific">Telmatocola sphagniphila</name>
    <dbReference type="NCBI Taxonomy" id="1123043"/>
    <lineage>
        <taxon>Bacteria</taxon>
        <taxon>Pseudomonadati</taxon>
        <taxon>Planctomycetota</taxon>
        <taxon>Planctomycetia</taxon>
        <taxon>Gemmatales</taxon>
        <taxon>Gemmataceae</taxon>
    </lineage>
</organism>
<dbReference type="KEGG" id="tsph:KIH39_09955"/>
<dbReference type="Gene3D" id="3.20.20.80">
    <property type="entry name" value="Glycosidases"/>
    <property type="match status" value="1"/>
</dbReference>